<dbReference type="Pfam" id="PF20024">
    <property type="entry name" value="DUF6432"/>
    <property type="match status" value="1"/>
</dbReference>
<evidence type="ECO:0000313" key="1">
    <source>
        <dbReference type="EMBL" id="SEH13132.1"/>
    </source>
</evidence>
<dbReference type="AlphaFoldDB" id="A0A1H6FS39"/>
<evidence type="ECO:0008006" key="3">
    <source>
        <dbReference type="Google" id="ProtNLM"/>
    </source>
</evidence>
<dbReference type="RefSeq" id="WP_090505966.1">
    <property type="nucleotide sequence ID" value="NZ_FNWL01000001.1"/>
</dbReference>
<proteinExistence type="predicted"/>
<dbReference type="EMBL" id="FNWL01000001">
    <property type="protein sequence ID" value="SEH13132.1"/>
    <property type="molecule type" value="Genomic_DNA"/>
</dbReference>
<keyword evidence="2" id="KW-1185">Reference proteome</keyword>
<dbReference type="InterPro" id="IPR045490">
    <property type="entry name" value="DUF6432"/>
</dbReference>
<name>A0A1H6FS39_9EURY</name>
<protein>
    <recommendedName>
        <fullName evidence="3">MarR family transcriptional regulator</fullName>
    </recommendedName>
</protein>
<dbReference type="OrthoDB" id="306709at2157"/>
<gene>
    <name evidence="1" type="ORF">SAMN04487967_1168</name>
</gene>
<sequence length="99" mass="11263">MRAKREYRDREETEVAILDALVDRVDDGMTVFELRADVEVDIDELESALATLNDDGLISVESNTSQTVIKPADRVVPDVPTDEEETQTIGEWLRERLPF</sequence>
<reference evidence="2" key="1">
    <citation type="submission" date="2016-10" db="EMBL/GenBank/DDBJ databases">
        <authorList>
            <person name="Varghese N."/>
            <person name="Submissions S."/>
        </authorList>
    </citation>
    <scope>NUCLEOTIDE SEQUENCE [LARGE SCALE GENOMIC DNA]</scope>
    <source>
        <strain evidence="2">CGMCC 1.8981</strain>
    </source>
</reference>
<evidence type="ECO:0000313" key="2">
    <source>
        <dbReference type="Proteomes" id="UP000199112"/>
    </source>
</evidence>
<dbReference type="Proteomes" id="UP000199112">
    <property type="component" value="Unassembled WGS sequence"/>
</dbReference>
<organism evidence="1 2">
    <name type="scientific">Natronorubrum sediminis</name>
    <dbReference type="NCBI Taxonomy" id="640943"/>
    <lineage>
        <taxon>Archaea</taxon>
        <taxon>Methanobacteriati</taxon>
        <taxon>Methanobacteriota</taxon>
        <taxon>Stenosarchaea group</taxon>
        <taxon>Halobacteria</taxon>
        <taxon>Halobacteriales</taxon>
        <taxon>Natrialbaceae</taxon>
        <taxon>Natronorubrum</taxon>
    </lineage>
</organism>
<accession>A0A1H6FS39</accession>